<comment type="caution">
    <text evidence="1">The sequence shown here is derived from an EMBL/GenBank/DDBJ whole genome shotgun (WGS) entry which is preliminary data.</text>
</comment>
<name>A0ACB7ZBG6_9ERIC</name>
<proteinExistence type="predicted"/>
<evidence type="ECO:0000313" key="1">
    <source>
        <dbReference type="EMBL" id="KAH7862786.1"/>
    </source>
</evidence>
<organism evidence="1 2">
    <name type="scientific">Vaccinium darrowii</name>
    <dbReference type="NCBI Taxonomy" id="229202"/>
    <lineage>
        <taxon>Eukaryota</taxon>
        <taxon>Viridiplantae</taxon>
        <taxon>Streptophyta</taxon>
        <taxon>Embryophyta</taxon>
        <taxon>Tracheophyta</taxon>
        <taxon>Spermatophyta</taxon>
        <taxon>Magnoliopsida</taxon>
        <taxon>eudicotyledons</taxon>
        <taxon>Gunneridae</taxon>
        <taxon>Pentapetalae</taxon>
        <taxon>asterids</taxon>
        <taxon>Ericales</taxon>
        <taxon>Ericaceae</taxon>
        <taxon>Vaccinioideae</taxon>
        <taxon>Vaccinieae</taxon>
        <taxon>Vaccinium</taxon>
    </lineage>
</organism>
<dbReference type="EMBL" id="CM037162">
    <property type="protein sequence ID" value="KAH7862786.1"/>
    <property type="molecule type" value="Genomic_DNA"/>
</dbReference>
<accession>A0ACB7ZBG6</accession>
<reference evidence="1 2" key="1">
    <citation type="journal article" date="2021" name="Hortic Res">
        <title>High-quality reference genome and annotation aids understanding of berry development for evergreen blueberry (Vaccinium darrowii).</title>
        <authorList>
            <person name="Yu J."/>
            <person name="Hulse-Kemp A.M."/>
            <person name="Babiker E."/>
            <person name="Staton M."/>
        </authorList>
    </citation>
    <scope>NUCLEOTIDE SEQUENCE [LARGE SCALE GENOMIC DNA]</scope>
    <source>
        <strain evidence="2">cv. NJ 8807/NJ 8810</strain>
        <tissue evidence="1">Young leaf</tissue>
    </source>
</reference>
<protein>
    <submittedName>
        <fullName evidence="1">Uncharacterized protein</fullName>
    </submittedName>
</protein>
<dbReference type="Proteomes" id="UP000828048">
    <property type="component" value="Chromosome 12"/>
</dbReference>
<sequence>MATPDSKHREAEETTARGDEDTGAQADHKEAEETTAGNDEDTGAQIAPVVKLEEVAITTGEEEEDAIVDLKAKLYRFDKEGNQWKERGAGTVKLLRHRETGKVRLVMRQSKTLKICANHLVGPTMSVQEYLRNDKACIWHAADFSDGELKDEFFCMRFGSIDGKAKFAITKDQTLHLKEGKDHTVHHFDYLVPTESLAMPLLGPERMSDALGLKRAYEAEGYKGMKVNKELLAKLRADRGAIVEGELARKRQKLGREAKDMDPRSSVDSGVTDHQGVAVFERPRADKGKKPEEAINTTTLLSKSGGKKPLNINEPFILVDPKEALNCISKIPFPVDMRNLDKLSDEELCEKGLVSLRQMSRFMYATTKRCLTNFQSSLGMEDMVRKATTEKEDLRLQLDQQRTMKNQLKLDIVLKDVQLQSYADVVSARDKEIVDLKQKVLCLQNSEAKAKEAGAMEYKKSQGFTDSMTIYFFEGFEAFRRRSMAAYPGVDFKIFEADDDLQSLIAGEEGGASVIDDGISKGKPSHVVDEKRVHHNLWSEHIYLLHQLLYSVGALAFIYKLVHLARTLWSCLLTQLASWLFMTSRSSFWPLFAVNTSLAMVEVEAVLVSVARGYLHQVVVLYHDSNILASVVLAMIVWAYENKDPSVAAVLLENLSVEDEDEEPASST</sequence>
<evidence type="ECO:0000313" key="2">
    <source>
        <dbReference type="Proteomes" id="UP000828048"/>
    </source>
</evidence>
<gene>
    <name evidence="1" type="ORF">Vadar_009563</name>
</gene>
<keyword evidence="2" id="KW-1185">Reference proteome</keyword>